<dbReference type="InterPro" id="IPR008920">
    <property type="entry name" value="TF_FadR/GntR_C"/>
</dbReference>
<keyword evidence="2" id="KW-0238">DNA-binding</keyword>
<keyword evidence="7" id="KW-1185">Reference proteome</keyword>
<organism evidence="6 7">
    <name type="scientific">Tritonibacter litoralis</name>
    <dbReference type="NCBI Taxonomy" id="2662264"/>
    <lineage>
        <taxon>Bacteria</taxon>
        <taxon>Pseudomonadati</taxon>
        <taxon>Pseudomonadota</taxon>
        <taxon>Alphaproteobacteria</taxon>
        <taxon>Rhodobacterales</taxon>
        <taxon>Paracoccaceae</taxon>
        <taxon>Tritonibacter</taxon>
    </lineage>
</organism>
<comment type="caution">
    <text evidence="6">The sequence shown here is derived from an EMBL/GenBank/DDBJ whole genome shotgun (WGS) entry which is preliminary data.</text>
</comment>
<sequence length="238" mass="26226">MITENKQTRVATLREELKAQIEGGQFGVGDRLPSEARLTEEFSVSRTVVREAIAALRADGLVEPRQGSGVYVLEPKPQAETPFTSVDMGRLSSVIELLEVRTAVEVESAGLAAQRCSPSEEEDIIECLKEVTRLNSAQQSSSDADFALHQAIARATHNPRFVEFLGILGPSAIPRRALNGSKNRPYPQSYVDCINAEHDEIVTAILNRDEDGARAAMRSHLKDSQQRYRSLLRGQPES</sequence>
<dbReference type="GO" id="GO:0003700">
    <property type="term" value="F:DNA-binding transcription factor activity"/>
    <property type="evidence" value="ECO:0007669"/>
    <property type="project" value="InterPro"/>
</dbReference>
<dbReference type="GO" id="GO:0003677">
    <property type="term" value="F:DNA binding"/>
    <property type="evidence" value="ECO:0007669"/>
    <property type="project" value="UniProtKB-KW"/>
</dbReference>
<gene>
    <name evidence="6" type="ORF">GFB49_03325</name>
</gene>
<evidence type="ECO:0000313" key="6">
    <source>
        <dbReference type="EMBL" id="MQQ07474.1"/>
    </source>
</evidence>
<dbReference type="SUPFAM" id="SSF48008">
    <property type="entry name" value="GntR ligand-binding domain-like"/>
    <property type="match status" value="1"/>
</dbReference>
<dbReference type="Gene3D" id="1.20.120.530">
    <property type="entry name" value="GntR ligand-binding domain-like"/>
    <property type="match status" value="1"/>
</dbReference>
<keyword evidence="1" id="KW-0805">Transcription regulation</keyword>
<evidence type="ECO:0000313" key="7">
    <source>
        <dbReference type="Proteomes" id="UP000444174"/>
    </source>
</evidence>
<dbReference type="SMART" id="SM00345">
    <property type="entry name" value="HTH_GNTR"/>
    <property type="match status" value="1"/>
</dbReference>
<dbReference type="InterPro" id="IPR000524">
    <property type="entry name" value="Tscrpt_reg_HTH_GntR"/>
</dbReference>
<dbReference type="Proteomes" id="UP000444174">
    <property type="component" value="Unassembled WGS sequence"/>
</dbReference>
<dbReference type="PRINTS" id="PR00035">
    <property type="entry name" value="HTHGNTR"/>
</dbReference>
<dbReference type="SUPFAM" id="SSF46785">
    <property type="entry name" value="Winged helix' DNA-binding domain"/>
    <property type="match status" value="1"/>
</dbReference>
<dbReference type="EMBL" id="WIBF01000001">
    <property type="protein sequence ID" value="MQQ07474.1"/>
    <property type="molecule type" value="Genomic_DNA"/>
</dbReference>
<keyword evidence="3" id="KW-0804">Transcription</keyword>
<accession>A0A843YDB6</accession>
<evidence type="ECO:0000256" key="4">
    <source>
        <dbReference type="SAM" id="MobiDB-lite"/>
    </source>
</evidence>
<dbReference type="PROSITE" id="PS50949">
    <property type="entry name" value="HTH_GNTR"/>
    <property type="match status" value="1"/>
</dbReference>
<dbReference type="AlphaFoldDB" id="A0A843YDB6"/>
<dbReference type="PANTHER" id="PTHR43537">
    <property type="entry name" value="TRANSCRIPTIONAL REGULATOR, GNTR FAMILY"/>
    <property type="match status" value="1"/>
</dbReference>
<dbReference type="InterPro" id="IPR011711">
    <property type="entry name" value="GntR_C"/>
</dbReference>
<dbReference type="Pfam" id="PF07729">
    <property type="entry name" value="FCD"/>
    <property type="match status" value="1"/>
</dbReference>
<evidence type="ECO:0000256" key="3">
    <source>
        <dbReference type="ARBA" id="ARBA00023163"/>
    </source>
</evidence>
<protein>
    <submittedName>
        <fullName evidence="6">FCD domain-containing protein</fullName>
    </submittedName>
</protein>
<proteinExistence type="predicted"/>
<evidence type="ECO:0000256" key="2">
    <source>
        <dbReference type="ARBA" id="ARBA00023125"/>
    </source>
</evidence>
<name>A0A843YDB6_9RHOB</name>
<dbReference type="InterPro" id="IPR036390">
    <property type="entry name" value="WH_DNA-bd_sf"/>
</dbReference>
<dbReference type="CDD" id="cd07377">
    <property type="entry name" value="WHTH_GntR"/>
    <property type="match status" value="1"/>
</dbReference>
<feature type="region of interest" description="Disordered" evidence="4">
    <location>
        <begin position="218"/>
        <end position="238"/>
    </location>
</feature>
<dbReference type="InterPro" id="IPR036388">
    <property type="entry name" value="WH-like_DNA-bd_sf"/>
</dbReference>
<dbReference type="Gene3D" id="1.10.10.10">
    <property type="entry name" value="Winged helix-like DNA-binding domain superfamily/Winged helix DNA-binding domain"/>
    <property type="match status" value="1"/>
</dbReference>
<dbReference type="SMART" id="SM00895">
    <property type="entry name" value="FCD"/>
    <property type="match status" value="1"/>
</dbReference>
<dbReference type="PANTHER" id="PTHR43537:SF5">
    <property type="entry name" value="UXU OPERON TRANSCRIPTIONAL REGULATOR"/>
    <property type="match status" value="1"/>
</dbReference>
<evidence type="ECO:0000259" key="5">
    <source>
        <dbReference type="PROSITE" id="PS50949"/>
    </source>
</evidence>
<feature type="domain" description="HTH gntR-type" evidence="5">
    <location>
        <begin position="7"/>
        <end position="75"/>
    </location>
</feature>
<reference evidence="6 7" key="1">
    <citation type="submission" date="2019-10" db="EMBL/GenBank/DDBJ databases">
        <title>Epibacterium sp. nov., isolated from seawater.</title>
        <authorList>
            <person name="Zhang X."/>
            <person name="Li N."/>
        </authorList>
    </citation>
    <scope>NUCLEOTIDE SEQUENCE [LARGE SCALE GENOMIC DNA]</scope>
    <source>
        <strain evidence="6 7">SM1979</strain>
    </source>
</reference>
<evidence type="ECO:0000256" key="1">
    <source>
        <dbReference type="ARBA" id="ARBA00023015"/>
    </source>
</evidence>
<dbReference type="Pfam" id="PF00392">
    <property type="entry name" value="GntR"/>
    <property type="match status" value="1"/>
</dbReference>